<dbReference type="InterPro" id="IPR019949">
    <property type="entry name" value="CmoO-like"/>
</dbReference>
<dbReference type="PANTHER" id="PTHR30137">
    <property type="entry name" value="LUCIFERASE-LIKE MONOOXYGENASE"/>
    <property type="match status" value="1"/>
</dbReference>
<dbReference type="RefSeq" id="WP_074597234.1">
    <property type="nucleotide sequence ID" value="NZ_FNHF01000001.1"/>
</dbReference>
<gene>
    <name evidence="3" type="ORF">SAMN05216244_0448</name>
</gene>
<dbReference type="EMBL" id="FNHF01000001">
    <property type="protein sequence ID" value="SDL69754.1"/>
    <property type="molecule type" value="Genomic_DNA"/>
</dbReference>
<reference evidence="4" key="1">
    <citation type="submission" date="2016-10" db="EMBL/GenBank/DDBJ databases">
        <authorList>
            <person name="Varghese N."/>
            <person name="Submissions S."/>
        </authorList>
    </citation>
    <scope>NUCLEOTIDE SEQUENCE [LARGE SCALE GENOMIC DNA]</scope>
    <source>
        <strain evidence="4">CGMCC 1.6199</strain>
    </source>
</reference>
<dbReference type="PANTHER" id="PTHR30137:SF19">
    <property type="entry name" value="LUCIFERASE-LIKE MONOOXYGENASE"/>
    <property type="match status" value="1"/>
</dbReference>
<keyword evidence="4" id="KW-1185">Reference proteome</keyword>
<dbReference type="Gene3D" id="3.20.20.30">
    <property type="entry name" value="Luciferase-like domain"/>
    <property type="match status" value="1"/>
</dbReference>
<dbReference type="InterPro" id="IPR050766">
    <property type="entry name" value="Bact_Lucif_Oxidored"/>
</dbReference>
<sequence length="329" mass="36580">MKLSILDKAPVFPGYTAHEALQASGELAKLADKWGYSRYWMAEHHDMRNIACSAPETMLGFLGAVTDNIRIGSGAVLLPHYQPYKVAEIYNLLAVLFPGRIDIGIGRAPGGSPEASIALSGNFLENVKKMPEKVTELLHFIREDFPENSFFADTKATPLPDHPPIPWTLGTSEKSAELAAKNGTGYVFGQFMSDKDGAAAVNQYRNLFEPGPEFSSPYTVLTVNALCAATQEKAEEIAYSVMLNKVLAEKQLVNDNVVLNEEDEQKVQNLIKKVVVGTPDLVKNKLEELQSSFQADEVMVVTYTNDFQQRTESYRLMYEHILKEDNQQL</sequence>
<dbReference type="Proteomes" id="UP000182347">
    <property type="component" value="Unassembled WGS sequence"/>
</dbReference>
<dbReference type="STRING" id="482461.SAMN05216244_0448"/>
<dbReference type="InterPro" id="IPR036661">
    <property type="entry name" value="Luciferase-like_sf"/>
</dbReference>
<evidence type="ECO:0000313" key="4">
    <source>
        <dbReference type="Proteomes" id="UP000182347"/>
    </source>
</evidence>
<evidence type="ECO:0000259" key="2">
    <source>
        <dbReference type="Pfam" id="PF00296"/>
    </source>
</evidence>
<dbReference type="GO" id="GO:0005829">
    <property type="term" value="C:cytosol"/>
    <property type="evidence" value="ECO:0007669"/>
    <property type="project" value="TreeGrafter"/>
</dbReference>
<dbReference type="SUPFAM" id="SSF51679">
    <property type="entry name" value="Bacterial luciferase-like"/>
    <property type="match status" value="1"/>
</dbReference>
<evidence type="ECO:0000313" key="3">
    <source>
        <dbReference type="EMBL" id="SDL69754.1"/>
    </source>
</evidence>
<dbReference type="OrthoDB" id="9780518at2"/>
<proteinExistence type="predicted"/>
<organism evidence="3 4">
    <name type="scientific">Sediminibacillus halophilus</name>
    <dbReference type="NCBI Taxonomy" id="482461"/>
    <lineage>
        <taxon>Bacteria</taxon>
        <taxon>Bacillati</taxon>
        <taxon>Bacillota</taxon>
        <taxon>Bacilli</taxon>
        <taxon>Bacillales</taxon>
        <taxon>Bacillaceae</taxon>
        <taxon>Sediminibacillus</taxon>
    </lineage>
</organism>
<comment type="similarity">
    <text evidence="1">To bacterial alkanal monooxygenase alpha and beta chains.</text>
</comment>
<dbReference type="InterPro" id="IPR011251">
    <property type="entry name" value="Luciferase-like_dom"/>
</dbReference>
<dbReference type="CDD" id="cd00347">
    <property type="entry name" value="Flavin_utilizing_monoxygenases"/>
    <property type="match status" value="1"/>
</dbReference>
<dbReference type="NCBIfam" id="TIGR03558">
    <property type="entry name" value="oxido_grp_1"/>
    <property type="match status" value="1"/>
</dbReference>
<feature type="domain" description="Luciferase-like" evidence="2">
    <location>
        <begin position="1"/>
        <end position="292"/>
    </location>
</feature>
<protein>
    <submittedName>
        <fullName evidence="3">Luciferase family oxidoreductase, group 1</fullName>
    </submittedName>
</protein>
<name>A0A1G9M6J4_9BACI</name>
<evidence type="ECO:0000256" key="1">
    <source>
        <dbReference type="ARBA" id="ARBA00007789"/>
    </source>
</evidence>
<dbReference type="AlphaFoldDB" id="A0A1G9M6J4"/>
<accession>A0A1G9M6J4</accession>
<dbReference type="Pfam" id="PF00296">
    <property type="entry name" value="Bac_luciferase"/>
    <property type="match status" value="1"/>
</dbReference>
<dbReference type="GO" id="GO:0016705">
    <property type="term" value="F:oxidoreductase activity, acting on paired donors, with incorporation or reduction of molecular oxygen"/>
    <property type="evidence" value="ECO:0007669"/>
    <property type="project" value="InterPro"/>
</dbReference>